<evidence type="ECO:0000256" key="1">
    <source>
        <dbReference type="SAM" id="Phobius"/>
    </source>
</evidence>
<dbReference type="EMBL" id="LLZH01000211">
    <property type="protein sequence ID" value="KUL31530.1"/>
    <property type="molecule type" value="Genomic_DNA"/>
</dbReference>
<proteinExistence type="predicted"/>
<keyword evidence="1" id="KW-0812">Transmembrane</keyword>
<evidence type="ECO:0000313" key="2">
    <source>
        <dbReference type="EMBL" id="KUL31530.1"/>
    </source>
</evidence>
<dbReference type="RefSeq" id="WP_067694228.1">
    <property type="nucleotide sequence ID" value="NZ_LLZH01000211.1"/>
</dbReference>
<name>A0A101JR73_9ACTN</name>
<feature type="transmembrane region" description="Helical" evidence="1">
    <location>
        <begin position="49"/>
        <end position="69"/>
    </location>
</feature>
<keyword evidence="1" id="KW-0472">Membrane</keyword>
<dbReference type="OrthoDB" id="3808459at2"/>
<keyword evidence="1" id="KW-1133">Transmembrane helix</keyword>
<comment type="caution">
    <text evidence="2">The sequence shown here is derived from an EMBL/GenBank/DDBJ whole genome shotgun (WGS) entry which is preliminary data.</text>
</comment>
<accession>A0A101JR73</accession>
<sequence>MLAVATGGAILRYHLYDIDPVINNSLVFGAMAALVTGGYAVIVTGVGRLVGGYGTLLSLLATGLVAVAFEPLRQRVQRLADRVVCGGEPLLTRRCPGCRHISPPLPVDCLTASAQPSPTRSERVR</sequence>
<keyword evidence="3" id="KW-1185">Reference proteome</keyword>
<dbReference type="AlphaFoldDB" id="A0A101JR73"/>
<evidence type="ECO:0000313" key="3">
    <source>
        <dbReference type="Proteomes" id="UP000053244"/>
    </source>
</evidence>
<organism evidence="2 3">
    <name type="scientific">Actinoplanes awajinensis subsp. mycoplanecinus</name>
    <dbReference type="NCBI Taxonomy" id="135947"/>
    <lineage>
        <taxon>Bacteria</taxon>
        <taxon>Bacillati</taxon>
        <taxon>Actinomycetota</taxon>
        <taxon>Actinomycetes</taxon>
        <taxon>Micromonosporales</taxon>
        <taxon>Micromonosporaceae</taxon>
        <taxon>Actinoplanes</taxon>
    </lineage>
</organism>
<feature type="transmembrane region" description="Helical" evidence="1">
    <location>
        <begin position="21"/>
        <end position="43"/>
    </location>
</feature>
<reference evidence="2 3" key="1">
    <citation type="submission" date="2015-10" db="EMBL/GenBank/DDBJ databases">
        <authorList>
            <person name="Gilbert D.G."/>
        </authorList>
    </citation>
    <scope>NUCLEOTIDE SEQUENCE [LARGE SCALE GENOMIC DNA]</scope>
    <source>
        <strain evidence="2 3">NRRL B-16712</strain>
    </source>
</reference>
<gene>
    <name evidence="2" type="ORF">ADL15_21925</name>
</gene>
<dbReference type="Proteomes" id="UP000053244">
    <property type="component" value="Unassembled WGS sequence"/>
</dbReference>
<protein>
    <submittedName>
        <fullName evidence="2">Uncharacterized protein</fullName>
    </submittedName>
</protein>